<sequence>MSTIRFFDLTPHIVRYGMQNECEGKCWILFWRNAVCFRVSVSREDVSDTPFATKWLELNKEGAPRVEGMKKWVERWNELCDCIIGQCMPVLQELAPPTRQWKTLEDHLRTLAYELKMVEDQETGDAVAKITSGPVEKPSYEHHLLPFSDFESMPEDLPRYRAQDLRVLRQEKDWRHPPAKVQTQDGKVLYFLSCNKPTRNARNGEISNASLNTINAYSLLHSKLKDGVGGHIPKLQGVVVSDAGGGLQHWGAQGHLPATNQSADEETGKELLVAGVLLTYVSKAKRWAVAEGMFADQKDSAEVLKCKEKWNRQIASAVQVLHENGIAIGGRLDSDNPWSYINQHTVHIAPIESGEDTNDVAGLRSTLLAADAWLMLHAKCTTLPPADQQQEQDKQNFEEHKVVDWKAVDKLFQL</sequence>
<keyword evidence="2" id="KW-1185">Reference proteome</keyword>
<dbReference type="EMBL" id="LGRB01000010">
    <property type="protein sequence ID" value="OCT49941.1"/>
    <property type="molecule type" value="Genomic_DNA"/>
</dbReference>
<dbReference type="Proteomes" id="UP000094526">
    <property type="component" value="Unassembled WGS sequence"/>
</dbReference>
<reference evidence="2" key="1">
    <citation type="submission" date="2015-07" db="EMBL/GenBank/DDBJ databases">
        <authorList>
            <person name="Teixeira M.M."/>
            <person name="Souza R.C."/>
            <person name="Almeida L.G."/>
            <person name="Vicente V.A."/>
            <person name="de Hoog S."/>
            <person name="Bocca A.L."/>
            <person name="de Almeida S.R."/>
            <person name="Vasconcelos A.T."/>
            <person name="Felipe M.S."/>
        </authorList>
    </citation>
    <scope>NUCLEOTIDE SEQUENCE [LARGE SCALE GENOMIC DNA]</scope>
    <source>
        <strain evidence="2">KSF</strain>
    </source>
</reference>
<evidence type="ECO:0000313" key="1">
    <source>
        <dbReference type="EMBL" id="OCT49941.1"/>
    </source>
</evidence>
<name>A0A1C1CNB8_9EURO</name>
<organism evidence="1 2">
    <name type="scientific">Cladophialophora carrionii</name>
    <dbReference type="NCBI Taxonomy" id="86049"/>
    <lineage>
        <taxon>Eukaryota</taxon>
        <taxon>Fungi</taxon>
        <taxon>Dikarya</taxon>
        <taxon>Ascomycota</taxon>
        <taxon>Pezizomycotina</taxon>
        <taxon>Eurotiomycetes</taxon>
        <taxon>Chaetothyriomycetidae</taxon>
        <taxon>Chaetothyriales</taxon>
        <taxon>Herpotrichiellaceae</taxon>
        <taxon>Cladophialophora</taxon>
    </lineage>
</organism>
<proteinExistence type="predicted"/>
<gene>
    <name evidence="1" type="ORF">CLCR_07235</name>
</gene>
<evidence type="ECO:0000313" key="2">
    <source>
        <dbReference type="Proteomes" id="UP000094526"/>
    </source>
</evidence>
<comment type="caution">
    <text evidence="1">The sequence shown here is derived from an EMBL/GenBank/DDBJ whole genome shotgun (WGS) entry which is preliminary data.</text>
</comment>
<dbReference type="OrthoDB" id="4224127at2759"/>
<dbReference type="VEuPathDB" id="FungiDB:G647_08856"/>
<dbReference type="VEuPathDB" id="FungiDB:CLCR_07235"/>
<dbReference type="eggNOG" id="ENOG502T4ZU">
    <property type="taxonomic scope" value="Eukaryota"/>
</dbReference>
<dbReference type="AlphaFoldDB" id="A0A1C1CNB8"/>
<protein>
    <submittedName>
        <fullName evidence="1">Uncharacterized protein</fullName>
    </submittedName>
</protein>
<accession>A0A1C1CNB8</accession>